<dbReference type="EMBL" id="CM020620">
    <property type="protein sequence ID" value="KAK1868076.1"/>
    <property type="molecule type" value="Genomic_DNA"/>
</dbReference>
<sequence>MATRLSLYGSPTWPSSILILLASDREYRPECLGLSTAFSTHFPRRLNAACRAWWVTATVFVLTGHINFAAAAIPIPAAAAVAAAAAPSRLQEINEGVRASRLDRRLQAEVGDALGGDAPCAAPGHLLVVLAAAYGGPTVATVAMALALPRLKAQLVAAGRGGGGEVGSRPVPAADAAAGAAALSYRWRQKQPSRPRGRSRRRRRPVPPPVPRARAVAVNALDMWVGLARGFPPPSPSPPPSHYSTCTLQ</sequence>
<evidence type="ECO:0000313" key="1">
    <source>
        <dbReference type="EMBL" id="KAK1868076.1"/>
    </source>
</evidence>
<comment type="caution">
    <text evidence="1">The sequence shown here is derived from an EMBL/GenBank/DDBJ whole genome shotgun (WGS) entry which is preliminary data.</text>
</comment>
<evidence type="ECO:0000313" key="2">
    <source>
        <dbReference type="Proteomes" id="UP000798662"/>
    </source>
</evidence>
<protein>
    <submittedName>
        <fullName evidence="1">Uncharacterized protein</fullName>
    </submittedName>
</protein>
<proteinExistence type="predicted"/>
<gene>
    <name evidence="1" type="ORF">I4F81_010572</name>
</gene>
<organism evidence="1 2">
    <name type="scientific">Pyropia yezoensis</name>
    <name type="common">Susabi-nori</name>
    <name type="synonym">Porphyra yezoensis</name>
    <dbReference type="NCBI Taxonomy" id="2788"/>
    <lineage>
        <taxon>Eukaryota</taxon>
        <taxon>Rhodophyta</taxon>
        <taxon>Bangiophyceae</taxon>
        <taxon>Bangiales</taxon>
        <taxon>Bangiaceae</taxon>
        <taxon>Pyropia</taxon>
    </lineage>
</organism>
<reference evidence="1" key="1">
    <citation type="submission" date="2019-11" db="EMBL/GenBank/DDBJ databases">
        <title>Nori genome reveals adaptations in red seaweeds to the harsh intertidal environment.</title>
        <authorList>
            <person name="Wang D."/>
            <person name="Mao Y."/>
        </authorList>
    </citation>
    <scope>NUCLEOTIDE SEQUENCE</scope>
    <source>
        <tissue evidence="1">Gametophyte</tissue>
    </source>
</reference>
<keyword evidence="2" id="KW-1185">Reference proteome</keyword>
<accession>A0ACC3CDK6</accession>
<dbReference type="Proteomes" id="UP000798662">
    <property type="component" value="Chromosome 3"/>
</dbReference>
<name>A0ACC3CDK6_PYRYE</name>